<protein>
    <submittedName>
        <fullName evidence="2">Uncharacterized protein</fullName>
    </submittedName>
</protein>
<keyword evidence="1" id="KW-1133">Transmembrane helix</keyword>
<reference evidence="2 3" key="1">
    <citation type="submission" date="2015-09" db="EMBL/GenBank/DDBJ databases">
        <authorList>
            <consortium name="Pathogen Informatics"/>
        </authorList>
    </citation>
    <scope>NUCLEOTIDE SEQUENCE [LARGE SCALE GENOMIC DNA]</scope>
    <source>
        <strain evidence="2 3">2789STDY5834855</strain>
    </source>
</reference>
<dbReference type="Proteomes" id="UP000095558">
    <property type="component" value="Unassembled WGS sequence"/>
</dbReference>
<proteinExistence type="predicted"/>
<dbReference type="RefSeq" id="WP_055276053.1">
    <property type="nucleotide sequence ID" value="NZ_CYYT01000002.1"/>
</dbReference>
<keyword evidence="1" id="KW-0472">Membrane</keyword>
<evidence type="ECO:0000313" key="2">
    <source>
        <dbReference type="EMBL" id="CUO06732.1"/>
    </source>
</evidence>
<organism evidence="2 3">
    <name type="scientific">Clostridium disporicum</name>
    <dbReference type="NCBI Taxonomy" id="84024"/>
    <lineage>
        <taxon>Bacteria</taxon>
        <taxon>Bacillati</taxon>
        <taxon>Bacillota</taxon>
        <taxon>Clostridia</taxon>
        <taxon>Eubacteriales</taxon>
        <taxon>Clostridiaceae</taxon>
        <taxon>Clostridium</taxon>
    </lineage>
</organism>
<keyword evidence="1" id="KW-0812">Transmembrane</keyword>
<evidence type="ECO:0000256" key="1">
    <source>
        <dbReference type="SAM" id="Phobius"/>
    </source>
</evidence>
<gene>
    <name evidence="2" type="ORF">ERS852470_01359</name>
</gene>
<dbReference type="AlphaFoldDB" id="A0A174C053"/>
<evidence type="ECO:0000313" key="3">
    <source>
        <dbReference type="Proteomes" id="UP000095558"/>
    </source>
</evidence>
<accession>A0A174C053</accession>
<sequence length="77" mass="8832">MISKGKSKVLRWCYFIVGSGLLYLFAFVFLPYASKGLGFESSHNKIIEEKIEAGAWYYIFVEKAEPSANNINNKLKY</sequence>
<dbReference type="EMBL" id="CYZV01000012">
    <property type="protein sequence ID" value="CUO06732.1"/>
    <property type="molecule type" value="Genomic_DNA"/>
</dbReference>
<name>A0A174C053_9CLOT</name>
<feature type="transmembrane region" description="Helical" evidence="1">
    <location>
        <begin position="12"/>
        <end position="33"/>
    </location>
</feature>